<dbReference type="AlphaFoldDB" id="A0AAD5ML71"/>
<reference evidence="1" key="1">
    <citation type="submission" date="2021-06" db="EMBL/GenBank/DDBJ databases">
        <title>Parelaphostrongylus tenuis whole genome reference sequence.</title>
        <authorList>
            <person name="Garwood T.J."/>
            <person name="Larsen P.A."/>
            <person name="Fountain-Jones N.M."/>
            <person name="Garbe J.R."/>
            <person name="Macchietto M.G."/>
            <person name="Kania S.A."/>
            <person name="Gerhold R.W."/>
            <person name="Richards J.E."/>
            <person name="Wolf T.M."/>
        </authorList>
    </citation>
    <scope>NUCLEOTIDE SEQUENCE</scope>
    <source>
        <strain evidence="1">MNPRO001-30</strain>
        <tissue evidence="1">Meninges</tissue>
    </source>
</reference>
<sequence length="152" mass="17025">MGEENSIGNTEARCLLIVKSYVRSVLLVSLVEDCSEKKLYQSKVRLKLVVVVVAVGQHLDQDLVATLMRAVRDQEANAQRNKPQGCVNQDAQNCEELTQIRLNRKKANLNDTLIPSFPENLMTSVQQTLMHCGMPNQQVSATSTSSHRYSYC</sequence>
<keyword evidence="2" id="KW-1185">Reference proteome</keyword>
<accession>A0AAD5ML71</accession>
<evidence type="ECO:0000313" key="1">
    <source>
        <dbReference type="EMBL" id="KAJ1351231.1"/>
    </source>
</evidence>
<organism evidence="1 2">
    <name type="scientific">Parelaphostrongylus tenuis</name>
    <name type="common">Meningeal worm</name>
    <dbReference type="NCBI Taxonomy" id="148309"/>
    <lineage>
        <taxon>Eukaryota</taxon>
        <taxon>Metazoa</taxon>
        <taxon>Ecdysozoa</taxon>
        <taxon>Nematoda</taxon>
        <taxon>Chromadorea</taxon>
        <taxon>Rhabditida</taxon>
        <taxon>Rhabditina</taxon>
        <taxon>Rhabditomorpha</taxon>
        <taxon>Strongyloidea</taxon>
        <taxon>Metastrongylidae</taxon>
        <taxon>Parelaphostrongylus</taxon>
    </lineage>
</organism>
<dbReference type="EMBL" id="JAHQIW010001032">
    <property type="protein sequence ID" value="KAJ1351231.1"/>
    <property type="molecule type" value="Genomic_DNA"/>
</dbReference>
<name>A0AAD5ML71_PARTN</name>
<gene>
    <name evidence="1" type="ORF">KIN20_007207</name>
</gene>
<evidence type="ECO:0000313" key="2">
    <source>
        <dbReference type="Proteomes" id="UP001196413"/>
    </source>
</evidence>
<dbReference type="Proteomes" id="UP001196413">
    <property type="component" value="Unassembled WGS sequence"/>
</dbReference>
<comment type="caution">
    <text evidence="1">The sequence shown here is derived from an EMBL/GenBank/DDBJ whole genome shotgun (WGS) entry which is preliminary data.</text>
</comment>
<proteinExistence type="predicted"/>
<protein>
    <submittedName>
        <fullName evidence="1">Uncharacterized protein</fullName>
    </submittedName>
</protein>